<reference evidence="2" key="4">
    <citation type="journal article" date="2000" name="Microbiology">
        <title>Transposition in Lactobacillus sakei: inactivation of a second lactocin S operon by the insertion of IS1520, a new member of the IS3 family of insertion sequences.</title>
        <authorList>
            <person name="Skaugen M."/>
        </authorList>
    </citation>
    <scope>NUCLEOTIDE SEQUENCE</scope>
    <source>
        <strain evidence="2">L45</strain>
    </source>
</reference>
<name>Q48855_LATSK</name>
<accession>Q48855</accession>
<keyword evidence="1" id="KW-0812">Transmembrane</keyword>
<reference evidence="2" key="2">
    <citation type="journal article" date="1994" name="J. Biol. Chem.">
        <title>In vivo conversion of L-serine to D-alanine in a ribosomally synthesized polypeptide.</title>
        <authorList>
            <person name="Skaugen M."/>
            <person name="Nissen-Meyer J."/>
            <person name="Jung G."/>
            <person name="Stevanovic S."/>
            <person name="Sletten K."/>
            <person name="Inger C."/>
            <person name="Abildgaard C.I."/>
            <person name="Nes I.F."/>
        </authorList>
    </citation>
    <scope>NUCLEOTIDE SEQUENCE</scope>
    <source>
        <strain evidence="2">L45</strain>
    </source>
</reference>
<dbReference type="EMBL" id="Z54312">
    <property type="protein sequence ID" value="CAA91116.1"/>
    <property type="molecule type" value="Genomic_DNA"/>
</dbReference>
<dbReference type="RefSeq" id="WP_157779308.1">
    <property type="nucleotide sequence ID" value="NZ_CP016466.1"/>
</dbReference>
<organism evidence="2">
    <name type="scientific">Latilactobacillus sakei</name>
    <name type="common">Lactobacillus sakei</name>
    <dbReference type="NCBI Taxonomy" id="1599"/>
    <lineage>
        <taxon>Bacteria</taxon>
        <taxon>Bacillati</taxon>
        <taxon>Bacillota</taxon>
        <taxon>Bacilli</taxon>
        <taxon>Lactobacillales</taxon>
        <taxon>Lactobacillaceae</taxon>
        <taxon>Latilactobacillus</taxon>
    </lineage>
</organism>
<evidence type="ECO:0000313" key="2">
    <source>
        <dbReference type="EMBL" id="CAA91116.1"/>
    </source>
</evidence>
<evidence type="ECO:0000256" key="1">
    <source>
        <dbReference type="SAM" id="Phobius"/>
    </source>
</evidence>
<keyword evidence="1" id="KW-0472">Membrane</keyword>
<reference evidence="2" key="3">
    <citation type="journal article" date="1997" name="Mol. Gen. Genet.">
        <title>Organization and expression of a gene cluster involved in the biosynthesis of the lantibiotic lactocin S.</title>
        <authorList>
            <person name="Skaugen M."/>
        </authorList>
    </citation>
    <scope>NUCLEOTIDE SEQUENCE</scope>
    <source>
        <strain evidence="2">L45</strain>
    </source>
</reference>
<protein>
    <submittedName>
        <fullName evidence="2">Uncharacterized protein lasJ</fullName>
    </submittedName>
</protein>
<reference evidence="2" key="1">
    <citation type="journal article" date="1994" name="Appl. Environ. Microbiol.">
        <title>Transposition in Lactobacillus sake and its abolition of lactocin S production by insertion of IS1163, a new member of the IS3 family.</title>
        <authorList>
            <person name="Skaugen M."/>
        </authorList>
    </citation>
    <scope>NUCLEOTIDE SEQUENCE</scope>
    <source>
        <strain evidence="2">L45</strain>
    </source>
</reference>
<feature type="transmembrane region" description="Helical" evidence="1">
    <location>
        <begin position="7"/>
        <end position="26"/>
    </location>
</feature>
<feature type="transmembrane region" description="Helical" evidence="1">
    <location>
        <begin position="32"/>
        <end position="50"/>
    </location>
</feature>
<reference evidence="2" key="5">
    <citation type="journal article" date="2002" name="Appl. Environ. Microbiol.">
        <title>Identification, characterization, and expression of a second, bicistronic, operon involved in the production of lactocin S in Lactobacillus sakei L45.</title>
        <authorList>
            <person name="Skaugen M."/>
            <person name="Andersen E.L."/>
            <person name="Christie V.H."/>
            <person name="Nes I.F."/>
        </authorList>
    </citation>
    <scope>NUCLEOTIDE SEQUENCE</scope>
    <source>
        <strain evidence="2">L45</strain>
    </source>
</reference>
<keyword evidence="1" id="KW-1133">Transmembrane helix</keyword>
<dbReference type="AlphaFoldDB" id="Q48855"/>
<proteinExistence type="predicted"/>
<gene>
    <name evidence="2" type="primary">lasJ</name>
</gene>
<sequence>MKYSNKSVMLTMLFVSVLGTVMSFSFSGMLKAYELILATFFLIVAVIYFFKFRNEKK</sequence>